<evidence type="ECO:0000313" key="2">
    <source>
        <dbReference type="Proteomes" id="UP001060215"/>
    </source>
</evidence>
<comment type="caution">
    <text evidence="1">The sequence shown here is derived from an EMBL/GenBank/DDBJ whole genome shotgun (WGS) entry which is preliminary data.</text>
</comment>
<keyword evidence="1" id="KW-0808">Transferase</keyword>
<organism evidence="1 2">
    <name type="scientific">Camellia lanceoleosa</name>
    <dbReference type="NCBI Taxonomy" id="1840588"/>
    <lineage>
        <taxon>Eukaryota</taxon>
        <taxon>Viridiplantae</taxon>
        <taxon>Streptophyta</taxon>
        <taxon>Embryophyta</taxon>
        <taxon>Tracheophyta</taxon>
        <taxon>Spermatophyta</taxon>
        <taxon>Magnoliopsida</taxon>
        <taxon>eudicotyledons</taxon>
        <taxon>Gunneridae</taxon>
        <taxon>Pentapetalae</taxon>
        <taxon>asterids</taxon>
        <taxon>Ericales</taxon>
        <taxon>Theaceae</taxon>
        <taxon>Camellia</taxon>
    </lineage>
</organism>
<gene>
    <name evidence="1" type="ORF">LOK49_LG06G00765</name>
</gene>
<proteinExistence type="predicted"/>
<keyword evidence="1" id="KW-0032">Aminotransferase</keyword>
<reference evidence="1 2" key="1">
    <citation type="journal article" date="2022" name="Plant J.">
        <title>Chromosome-level genome of Camellia lanceoleosa provides a valuable resource for understanding genome evolution and self-incompatibility.</title>
        <authorList>
            <person name="Gong W."/>
            <person name="Xiao S."/>
            <person name="Wang L."/>
            <person name="Liao Z."/>
            <person name="Chang Y."/>
            <person name="Mo W."/>
            <person name="Hu G."/>
            <person name="Li W."/>
            <person name="Zhao G."/>
            <person name="Zhu H."/>
            <person name="Hu X."/>
            <person name="Ji K."/>
            <person name="Xiang X."/>
            <person name="Song Q."/>
            <person name="Yuan D."/>
            <person name="Jin S."/>
            <person name="Zhang L."/>
        </authorList>
    </citation>
    <scope>NUCLEOTIDE SEQUENCE [LARGE SCALE GENOMIC DNA]</scope>
    <source>
        <strain evidence="1">SQ_2022a</strain>
    </source>
</reference>
<name>A0ACC0HD18_9ERIC</name>
<accession>A0ACC0HD18</accession>
<evidence type="ECO:0000313" key="1">
    <source>
        <dbReference type="EMBL" id="KAI8010864.1"/>
    </source>
</evidence>
<dbReference type="Proteomes" id="UP001060215">
    <property type="component" value="Chromosome 5"/>
</dbReference>
<sequence>MSVSMAATSSSASIPLCNKLPHLPSDYYSSSLTSIPTTHFTPKPKHIKPFKLKPHYTRPFSLLSRSLLFRASAAFDNLDEQSTELSETEAESETEQEEEDEDDEQTEAQSAEAARLFVDHTIPELHGTVRYRDREMENGAKKLNNGSSQQFETPTNITIKGILGLLMANIDSNDERPVISLGMGDPSAYSCFHTTVVAEEAVVDTLRSEKFNGYSPTVGLPQTRTAIAEYLSRDLPYKLSPDDAFVTSGCTQAIDVALSMLARPGVNILLPRPGFPIYELCAAFRHIEVRHFDLLPEKGWEVDLDAVEALADHNTAAMVIINPGNPCGNVYTYQHLTKIAETAKRLKILVIADEVYGHLAFGANPFVPMGVFGSVVPVLTLGSLSKRWIVPGWRLGWFVINDPSDIFRNPKIVERLKKYFDILGGPSTFIQAAVPRILQQTEDVFFTKTINILKQTSDICCERIKEIPCISCPYKPVGSMAVMMKLNVSLLKDISDDIDFCFKLAKEESVIILPGLAVGMKDWIRITFAVEPSSLEEALGRVKSFYHRHSNQQIEY</sequence>
<dbReference type="EMBL" id="CM045762">
    <property type="protein sequence ID" value="KAI8010864.1"/>
    <property type="molecule type" value="Genomic_DNA"/>
</dbReference>
<keyword evidence="2" id="KW-1185">Reference proteome</keyword>
<protein>
    <submittedName>
        <fullName evidence="1">Aminotransferase TAT2</fullName>
    </submittedName>
</protein>